<dbReference type="Pfam" id="PF24809">
    <property type="entry name" value="DUF7708"/>
    <property type="match status" value="1"/>
</dbReference>
<feature type="domain" description="DUF7708" evidence="8">
    <location>
        <begin position="85"/>
        <end position="205"/>
    </location>
</feature>
<keyword evidence="2" id="KW-0677">Repeat</keyword>
<dbReference type="InterPro" id="IPR015943">
    <property type="entry name" value="WD40/YVTN_repeat-like_dom_sf"/>
</dbReference>
<dbReference type="GO" id="GO:1990234">
    <property type="term" value="C:transferase complex"/>
    <property type="evidence" value="ECO:0007669"/>
    <property type="project" value="UniProtKB-ARBA"/>
</dbReference>
<feature type="repeat" description="WD" evidence="6">
    <location>
        <begin position="1030"/>
        <end position="1071"/>
    </location>
</feature>
<evidence type="ECO:0000256" key="4">
    <source>
        <dbReference type="ARBA" id="ARBA00039789"/>
    </source>
</evidence>
<feature type="domain" description="Nephrocystin 3-like N-terminal" evidence="9">
    <location>
        <begin position="303"/>
        <end position="465"/>
    </location>
</feature>
<evidence type="ECO:0000256" key="2">
    <source>
        <dbReference type="ARBA" id="ARBA00022737"/>
    </source>
</evidence>
<comment type="function">
    <text evidence="5">Involved in mitochondrial fission. Acts as an adapter protein required to form mitochondrial fission complexes. Formation of these complexes is required to promote constriction and fission of the mitochondrial compartment at a late step in mitochondrial division.</text>
</comment>
<feature type="repeat" description="WD" evidence="6">
    <location>
        <begin position="862"/>
        <end position="903"/>
    </location>
</feature>
<dbReference type="SMART" id="SM00564">
    <property type="entry name" value="PQQ"/>
    <property type="match status" value="10"/>
</dbReference>
<dbReference type="SMART" id="SM00320">
    <property type="entry name" value="WD40"/>
    <property type="match status" value="12"/>
</dbReference>
<evidence type="ECO:0000259" key="7">
    <source>
        <dbReference type="Pfam" id="PF23414"/>
    </source>
</evidence>
<dbReference type="PANTHER" id="PTHR22847">
    <property type="entry name" value="WD40 REPEAT PROTEIN"/>
    <property type="match status" value="1"/>
</dbReference>
<feature type="repeat" description="WD" evidence="6">
    <location>
        <begin position="1114"/>
        <end position="1155"/>
    </location>
</feature>
<dbReference type="PROSITE" id="PS50294">
    <property type="entry name" value="WD_REPEATS_REGION"/>
    <property type="match status" value="12"/>
</dbReference>
<dbReference type="InterPro" id="IPR056884">
    <property type="entry name" value="NPHP3-like_N"/>
</dbReference>
<dbReference type="EMBL" id="KB707816">
    <property type="protein sequence ID" value="EMR87689.1"/>
    <property type="molecule type" value="Genomic_DNA"/>
</dbReference>
<sequence>MSNLNNTHLSGPKTSLSPNSIFDQAVKRLQNRDQDILKQHSSTNNINIVLADVYKLAKEKQRTCENKRWKFSYGKHRVVLRDVAEKVTSRLGRFTQIGDIIANVDPIHVGLPWAGIRLLLQVVTSDSHTMGSLFIGLKVAFDTMDRLKVYMDYWQSLPPSKALENLEKTLINLYVLLLRFLISAIYIYEMPTIKRTWKSFWQNEEILNFEADRDKLIGMLEHDAESCDRILSDYDRQNMNHSFDQIRESLKKLDKLQDIQGCIELISEKIDLNRLPIAEGAAFDSYEDQKESKCLPGTRIELQQQILDWADDPDGKCIFWLQGIAGTGKSTISRTVSQCLDDKGLLGATFFFKRTQDDRKNAKKFVTTIAHSLAIKMPEIAQSVAQSISHDPNVLNANLPKQFKNLIFDPISTFSQSSRMVVVIDALDECEKDDDIRKIFELLKQFDNLSTTTQKITLRVFITSRPELLIRLGFEKISRKALKDVALHEIPNEVIERDISIYLKHELNQIRVNWPEEEKFNSLVKMAVPLFIIAATACRFITRQKDSQKGLNIILGGERKFKSRYGKIYQPILDQILVSQEDEDEDEDEEEEKNLLIEEFKEVVGTIINLADPLSIRTLSNLLDVEEVYVNKQLELLHSVLHIPSKADAPVKILHLSFRDFLLDKEEKTPSRFHVDEVESHGRIATKCIQVMSMSGCLKKDLCDVAKPGVLRDQVEKSVIDRCLPAHVQYACRYWVYHLEKSGYNGSGNEIHEFLNKHFLHWLEALCWMGKISEAVLAITSLESCISVTQEPQLHTFVHDAKRFILHSRIGIEQAPLQIYCSGLFFAPENSIIRKTFQDCIPSWIYKISRIQSNWSAALQTLEGHSSSVYSVAFSPNGKMVASGSNDNTIRLWDTATGESLQTLEGHSSDVFSVAFSPDGKIVASGSSDNTIRLWDTATGESLQTLEGHSDYIRSVAFSSNGKILASGSDDKTIRLWDTATGKSLQTLEGHSSYVFSVAFSPDGKIVASGSSDRTIRLWDTVTGESLQMFEGHSDYIRSVAFSSNGKILASGSDDNTIRLWDTATGESLQMLEGHSGYVYSVAFSPDGKIVASGSNDKTILLWDTVTGESLQTLEGHSDYIRSVAFSSNGKILASGSSDRTIRLWDTATGESLQTLEGHSDWVRSVAFSSNGKTLASGSDDKTIRLWDTATGESLQTLEGHSGYVFSVAFSPNSKIVASGSHDKTIRLWDTATGESLQMLEGHSDWVRSVAFSPNGKIVASGSYDNTIRLWDTATGESLQMLEGHSGHISSVAFSPNSKIVASGSHDKTIRLWDTATGESLQTLEGHSRYVLSVAFSPNGKIVASGSYDNTIRLWDTVTGESLQTLEGHSSLKASSVFEQHSISNNWIAEEVDKKMQNILWLPPYYRPSSTSFHKEIIVIGSSSGRVFFLKLEYGNHILST</sequence>
<name>M7U2B3_BOTF1</name>
<organism evidence="10 11">
    <name type="scientific">Botryotinia fuckeliana (strain BcDW1)</name>
    <name type="common">Noble rot fungus</name>
    <name type="synonym">Botrytis cinerea</name>
    <dbReference type="NCBI Taxonomy" id="1290391"/>
    <lineage>
        <taxon>Eukaryota</taxon>
        <taxon>Fungi</taxon>
        <taxon>Dikarya</taxon>
        <taxon>Ascomycota</taxon>
        <taxon>Pezizomycotina</taxon>
        <taxon>Leotiomycetes</taxon>
        <taxon>Helotiales</taxon>
        <taxon>Sclerotiniaceae</taxon>
        <taxon>Botrytis</taxon>
    </lineage>
</organism>
<evidence type="ECO:0000256" key="5">
    <source>
        <dbReference type="ARBA" id="ARBA00043913"/>
    </source>
</evidence>
<evidence type="ECO:0000259" key="9">
    <source>
        <dbReference type="Pfam" id="PF24883"/>
    </source>
</evidence>
<dbReference type="PROSITE" id="PS50082">
    <property type="entry name" value="WD_REPEATS_2"/>
    <property type="match status" value="12"/>
</dbReference>
<evidence type="ECO:0000259" key="8">
    <source>
        <dbReference type="Pfam" id="PF24809"/>
    </source>
</evidence>
<evidence type="ECO:0000256" key="6">
    <source>
        <dbReference type="PROSITE-ProRule" id="PRU00221"/>
    </source>
</evidence>
<feature type="repeat" description="WD" evidence="6">
    <location>
        <begin position="904"/>
        <end position="945"/>
    </location>
</feature>
<dbReference type="HOGENOM" id="CLU_000288_6_16_1"/>
<dbReference type="Gene3D" id="2.130.10.10">
    <property type="entry name" value="YVTN repeat-like/Quinoprotein amine dehydrogenase"/>
    <property type="match status" value="6"/>
</dbReference>
<dbReference type="OrthoDB" id="674604at2759"/>
<dbReference type="Pfam" id="PF23414">
    <property type="entry name" value="Beta-prop_EML_2"/>
    <property type="match status" value="1"/>
</dbReference>
<feature type="repeat" description="WD" evidence="6">
    <location>
        <begin position="1324"/>
        <end position="1365"/>
    </location>
</feature>
<dbReference type="SUPFAM" id="SSF82171">
    <property type="entry name" value="DPP6 N-terminal domain-like"/>
    <property type="match status" value="1"/>
</dbReference>
<dbReference type="Pfam" id="PF24883">
    <property type="entry name" value="NPHP3_N"/>
    <property type="match status" value="1"/>
</dbReference>
<accession>M7U2B3</accession>
<gene>
    <name evidence="10" type="ORF">BcDW1_3665</name>
</gene>
<dbReference type="GO" id="GO:0005634">
    <property type="term" value="C:nucleus"/>
    <property type="evidence" value="ECO:0007669"/>
    <property type="project" value="TreeGrafter"/>
</dbReference>
<feature type="repeat" description="WD" evidence="6">
    <location>
        <begin position="1240"/>
        <end position="1281"/>
    </location>
</feature>
<dbReference type="PRINTS" id="PR00320">
    <property type="entry name" value="GPROTEINBRPT"/>
</dbReference>
<feature type="repeat" description="WD" evidence="6">
    <location>
        <begin position="1282"/>
        <end position="1323"/>
    </location>
</feature>
<dbReference type="Pfam" id="PF25173">
    <property type="entry name" value="Beta-prop_WDR3_1st"/>
    <property type="match status" value="1"/>
</dbReference>
<dbReference type="STRING" id="1290391.M7U2B3"/>
<dbReference type="InterPro" id="IPR027417">
    <property type="entry name" value="P-loop_NTPase"/>
</dbReference>
<dbReference type="FunFam" id="2.130.10.10:FF:001552">
    <property type="entry name" value="Uncharacterized protein"/>
    <property type="match status" value="1"/>
</dbReference>
<dbReference type="InterPro" id="IPR056125">
    <property type="entry name" value="DUF7708"/>
</dbReference>
<dbReference type="PANTHER" id="PTHR22847:SF637">
    <property type="entry name" value="WD REPEAT DOMAIN 5B"/>
    <property type="match status" value="1"/>
</dbReference>
<feature type="repeat" description="WD" evidence="6">
    <location>
        <begin position="1156"/>
        <end position="1197"/>
    </location>
</feature>
<dbReference type="Pfam" id="PF00400">
    <property type="entry name" value="WD40"/>
    <property type="match status" value="4"/>
</dbReference>
<feature type="domain" description="EML-like second beta-propeller" evidence="7">
    <location>
        <begin position="1206"/>
        <end position="1365"/>
    </location>
</feature>
<dbReference type="InterPro" id="IPR001680">
    <property type="entry name" value="WD40_rpt"/>
</dbReference>
<dbReference type="InterPro" id="IPR055442">
    <property type="entry name" value="Beta-prop_EML-like_2nd"/>
</dbReference>
<dbReference type="SUPFAM" id="SSF50998">
    <property type="entry name" value="Quinoprotein alcohol dehydrogenase-like"/>
    <property type="match status" value="2"/>
</dbReference>
<dbReference type="InterPro" id="IPR018391">
    <property type="entry name" value="PQQ_b-propeller_rpt"/>
</dbReference>
<reference evidence="11" key="1">
    <citation type="journal article" date="2013" name="Genome Announc.">
        <title>Draft genome sequence of Botrytis cinerea BcDW1, inoculum for noble rot of grape berries.</title>
        <authorList>
            <person name="Blanco-Ulate B."/>
            <person name="Allen G."/>
            <person name="Powell A.L."/>
            <person name="Cantu D."/>
        </authorList>
    </citation>
    <scope>NUCLEOTIDE SEQUENCE [LARGE SCALE GENOMIC DNA]</scope>
    <source>
        <strain evidence="11">BcDW1</strain>
    </source>
</reference>
<comment type="similarity">
    <text evidence="3">Belongs to the WD repeat MDV1/CAF4 family.</text>
</comment>
<proteinExistence type="inferred from homology"/>
<protein>
    <recommendedName>
        <fullName evidence="4">Mitochondrial division protein 1</fullName>
    </recommendedName>
</protein>
<evidence type="ECO:0000313" key="11">
    <source>
        <dbReference type="Proteomes" id="UP000012045"/>
    </source>
</evidence>
<dbReference type="Proteomes" id="UP000012045">
    <property type="component" value="Unassembled WGS sequence"/>
</dbReference>
<dbReference type="SUPFAM" id="SSF52540">
    <property type="entry name" value="P-loop containing nucleoside triphosphate hydrolases"/>
    <property type="match status" value="1"/>
</dbReference>
<feature type="repeat" description="WD" evidence="6">
    <location>
        <begin position="1198"/>
        <end position="1239"/>
    </location>
</feature>
<dbReference type="PROSITE" id="PS00678">
    <property type="entry name" value="WD_REPEATS_1"/>
    <property type="match status" value="9"/>
</dbReference>
<dbReference type="Gene3D" id="3.40.50.300">
    <property type="entry name" value="P-loop containing nucleotide triphosphate hydrolases"/>
    <property type="match status" value="1"/>
</dbReference>
<feature type="repeat" description="WD" evidence="6">
    <location>
        <begin position="946"/>
        <end position="987"/>
    </location>
</feature>
<keyword evidence="1 6" id="KW-0853">WD repeat</keyword>
<dbReference type="InterPro" id="IPR020472">
    <property type="entry name" value="WD40_PAC1"/>
</dbReference>
<feature type="repeat" description="WD" evidence="6">
    <location>
        <begin position="1072"/>
        <end position="1113"/>
    </location>
</feature>
<evidence type="ECO:0000313" key="10">
    <source>
        <dbReference type="EMBL" id="EMR87689.1"/>
    </source>
</evidence>
<evidence type="ECO:0000256" key="1">
    <source>
        <dbReference type="ARBA" id="ARBA00022574"/>
    </source>
</evidence>
<dbReference type="InterPro" id="IPR011047">
    <property type="entry name" value="Quinoprotein_ADH-like_sf"/>
</dbReference>
<dbReference type="InterPro" id="IPR019775">
    <property type="entry name" value="WD40_repeat_CS"/>
</dbReference>
<feature type="repeat" description="WD" evidence="6">
    <location>
        <begin position="988"/>
        <end position="1029"/>
    </location>
</feature>
<evidence type="ECO:0000256" key="3">
    <source>
        <dbReference type="ARBA" id="ARBA00038415"/>
    </source>
</evidence>
<dbReference type="CDD" id="cd00200">
    <property type="entry name" value="WD40"/>
    <property type="match status" value="2"/>
</dbReference>